<dbReference type="GO" id="GO:0016020">
    <property type="term" value="C:membrane"/>
    <property type="evidence" value="ECO:0007669"/>
    <property type="project" value="InterPro"/>
</dbReference>
<dbReference type="SUPFAM" id="SSF53062">
    <property type="entry name" value="PTS system fructose IIA component-like"/>
    <property type="match status" value="1"/>
</dbReference>
<sequence length="147" mass="15862">MAEINLIVSGHGGFASGMQAALHLLSAIPDNWSFIDFKESMSDKDLQKEFEKVINNKPDGQFVMFTDLAGGTPFKVAAALSYSNKNIQTVSGCNLGSLLESIYSTYDSSDDMAEKLVSISKEGIQHFTMDDSDSTSTNASDEESDGI</sequence>
<dbReference type="RefSeq" id="WP_235805330.1">
    <property type="nucleotide sequence ID" value="NZ_AZFV01000008.1"/>
</dbReference>
<dbReference type="AlphaFoldDB" id="A0A0R1WI04"/>
<evidence type="ECO:0000313" key="5">
    <source>
        <dbReference type="Proteomes" id="UP000051302"/>
    </source>
</evidence>
<dbReference type="Proteomes" id="UP000051302">
    <property type="component" value="Unassembled WGS sequence"/>
</dbReference>
<dbReference type="PROSITE" id="PS51096">
    <property type="entry name" value="PTS_EIIA_TYPE_4"/>
    <property type="match status" value="1"/>
</dbReference>
<protein>
    <submittedName>
        <fullName evidence="4">Phosphotransferase system, mannose fructose-specific component IIA</fullName>
    </submittedName>
</protein>
<dbReference type="PANTHER" id="PTHR33799:SF1">
    <property type="entry name" value="PTS SYSTEM MANNOSE-SPECIFIC EIIAB COMPONENT-RELATED"/>
    <property type="match status" value="1"/>
</dbReference>
<dbReference type="GO" id="GO:0009401">
    <property type="term" value="P:phosphoenolpyruvate-dependent sugar phosphotransferase system"/>
    <property type="evidence" value="ECO:0007669"/>
    <property type="project" value="InterPro"/>
</dbReference>
<feature type="region of interest" description="Disordered" evidence="2">
    <location>
        <begin position="128"/>
        <end position="147"/>
    </location>
</feature>
<dbReference type="Pfam" id="PF03610">
    <property type="entry name" value="EIIA-man"/>
    <property type="match status" value="1"/>
</dbReference>
<dbReference type="Gene3D" id="3.40.50.510">
    <property type="entry name" value="Phosphotransferase system, mannose-type IIA component"/>
    <property type="match status" value="1"/>
</dbReference>
<dbReference type="InterPro" id="IPR051471">
    <property type="entry name" value="Bacterial_PTS_sugar_comp"/>
</dbReference>
<accession>A0A0R1WI04</accession>
<reference evidence="4 5" key="1">
    <citation type="journal article" date="2015" name="Genome Announc.">
        <title>Expanding the biotechnology potential of lactobacilli through comparative genomics of 213 strains and associated genera.</title>
        <authorList>
            <person name="Sun Z."/>
            <person name="Harris H.M."/>
            <person name="McCann A."/>
            <person name="Guo C."/>
            <person name="Argimon S."/>
            <person name="Zhang W."/>
            <person name="Yang X."/>
            <person name="Jeffery I.B."/>
            <person name="Cooney J.C."/>
            <person name="Kagawa T.F."/>
            <person name="Liu W."/>
            <person name="Song Y."/>
            <person name="Salvetti E."/>
            <person name="Wrobel A."/>
            <person name="Rasinkangas P."/>
            <person name="Parkhill J."/>
            <person name="Rea M.C."/>
            <person name="O'Sullivan O."/>
            <person name="Ritari J."/>
            <person name="Douillard F.P."/>
            <person name="Paul Ross R."/>
            <person name="Yang R."/>
            <person name="Briner A.E."/>
            <person name="Felis G.E."/>
            <person name="de Vos W.M."/>
            <person name="Barrangou R."/>
            <person name="Klaenhammer T.R."/>
            <person name="Caufield P.W."/>
            <person name="Cui Y."/>
            <person name="Zhang H."/>
            <person name="O'Toole P.W."/>
        </authorList>
    </citation>
    <scope>NUCLEOTIDE SEQUENCE [LARGE SCALE GENOMIC DNA]</scope>
    <source>
        <strain evidence="4 5">DSM 16982</strain>
    </source>
</reference>
<evidence type="ECO:0000256" key="2">
    <source>
        <dbReference type="SAM" id="MobiDB-lite"/>
    </source>
</evidence>
<dbReference type="EMBL" id="AZFV01000008">
    <property type="protein sequence ID" value="KRM17534.1"/>
    <property type="molecule type" value="Genomic_DNA"/>
</dbReference>
<dbReference type="InterPro" id="IPR036662">
    <property type="entry name" value="PTS_EIIA_man-typ_sf"/>
</dbReference>
<feature type="domain" description="PTS EIIA type-4" evidence="3">
    <location>
        <begin position="3"/>
        <end position="124"/>
    </location>
</feature>
<organism evidence="4 5">
    <name type="scientific">Companilactobacillus nantensis DSM 16982</name>
    <dbReference type="NCBI Taxonomy" id="1423774"/>
    <lineage>
        <taxon>Bacteria</taxon>
        <taxon>Bacillati</taxon>
        <taxon>Bacillota</taxon>
        <taxon>Bacilli</taxon>
        <taxon>Lactobacillales</taxon>
        <taxon>Lactobacillaceae</taxon>
        <taxon>Companilactobacillus</taxon>
    </lineage>
</organism>
<dbReference type="InterPro" id="IPR004701">
    <property type="entry name" value="PTS_EIIA_man-typ"/>
</dbReference>
<proteinExistence type="predicted"/>
<keyword evidence="1 4" id="KW-0808">Transferase</keyword>
<keyword evidence="5" id="KW-1185">Reference proteome</keyword>
<evidence type="ECO:0000256" key="1">
    <source>
        <dbReference type="ARBA" id="ARBA00022679"/>
    </source>
</evidence>
<gene>
    <name evidence="4" type="ORF">FD31_GL002519</name>
</gene>
<dbReference type="STRING" id="1423774.FD31_GL002519"/>
<dbReference type="PATRIC" id="fig|1423774.3.peg.2618"/>
<dbReference type="PANTHER" id="PTHR33799">
    <property type="entry name" value="PTS PERMEASE-RELATED-RELATED"/>
    <property type="match status" value="1"/>
</dbReference>
<evidence type="ECO:0000313" key="4">
    <source>
        <dbReference type="EMBL" id="KRM17534.1"/>
    </source>
</evidence>
<name>A0A0R1WI04_9LACO</name>
<dbReference type="GO" id="GO:0016740">
    <property type="term" value="F:transferase activity"/>
    <property type="evidence" value="ECO:0007669"/>
    <property type="project" value="UniProtKB-KW"/>
</dbReference>
<evidence type="ECO:0000259" key="3">
    <source>
        <dbReference type="PROSITE" id="PS51096"/>
    </source>
</evidence>
<comment type="caution">
    <text evidence="4">The sequence shown here is derived from an EMBL/GenBank/DDBJ whole genome shotgun (WGS) entry which is preliminary data.</text>
</comment>